<evidence type="ECO:0000313" key="2">
    <source>
        <dbReference type="EMBL" id="WXB98249.1"/>
    </source>
</evidence>
<organism evidence="2 3">
    <name type="scientific">Metabacillus sediminis</name>
    <dbReference type="NCBI Taxonomy" id="3117746"/>
    <lineage>
        <taxon>Bacteria</taxon>
        <taxon>Bacillati</taxon>
        <taxon>Bacillota</taxon>
        <taxon>Bacilli</taxon>
        <taxon>Bacillales</taxon>
        <taxon>Bacillaceae</taxon>
        <taxon>Metabacillus</taxon>
    </lineage>
</organism>
<evidence type="ECO:0000313" key="3">
    <source>
        <dbReference type="Proteomes" id="UP001377337"/>
    </source>
</evidence>
<dbReference type="Pfam" id="PF04657">
    <property type="entry name" value="DMT_YdcZ"/>
    <property type="match status" value="1"/>
</dbReference>
<name>A0ABZ2NLI9_9BACI</name>
<protein>
    <submittedName>
        <fullName evidence="2">DMT family transporter</fullName>
    </submittedName>
</protein>
<sequence length="142" mass="15080">MKIIFYAAAVLAGGSLAFEGAIAGQLGTVIGELESSYYIFMMGTILLGLITVFFGKGNLSNIFKAPKWNLTGGLLGTVYLTILVISIPFVGIGVSMVSVIVGQMITSMVIEHFGWLGSEKITISKERIAAIVCMGAALFFIF</sequence>
<dbReference type="EMBL" id="CP147407">
    <property type="protein sequence ID" value="WXB98249.1"/>
    <property type="molecule type" value="Genomic_DNA"/>
</dbReference>
<keyword evidence="1" id="KW-1133">Transmembrane helix</keyword>
<accession>A0ABZ2NLI9</accession>
<keyword evidence="1" id="KW-0472">Membrane</keyword>
<dbReference type="InterPro" id="IPR006750">
    <property type="entry name" value="YdcZ"/>
</dbReference>
<dbReference type="PANTHER" id="PTHR34821">
    <property type="entry name" value="INNER MEMBRANE PROTEIN YDCZ"/>
    <property type="match status" value="1"/>
</dbReference>
<proteinExistence type="predicted"/>
<dbReference type="PANTHER" id="PTHR34821:SF2">
    <property type="entry name" value="INNER MEMBRANE PROTEIN YDCZ"/>
    <property type="match status" value="1"/>
</dbReference>
<dbReference type="Proteomes" id="UP001377337">
    <property type="component" value="Chromosome"/>
</dbReference>
<keyword evidence="1" id="KW-0812">Transmembrane</keyword>
<gene>
    <name evidence="2" type="ORF">WCV65_07160</name>
</gene>
<feature type="transmembrane region" description="Helical" evidence="1">
    <location>
        <begin position="36"/>
        <end position="55"/>
    </location>
</feature>
<dbReference type="RefSeq" id="WP_035409146.1">
    <property type="nucleotide sequence ID" value="NZ_CP147407.1"/>
</dbReference>
<evidence type="ECO:0000256" key="1">
    <source>
        <dbReference type="SAM" id="Phobius"/>
    </source>
</evidence>
<feature type="transmembrane region" description="Helical" evidence="1">
    <location>
        <begin position="76"/>
        <end position="101"/>
    </location>
</feature>
<reference evidence="2 3" key="1">
    <citation type="submission" date="2024-02" db="EMBL/GenBank/DDBJ databases">
        <title>Seven novel Bacillus-like species.</title>
        <authorList>
            <person name="Liu G."/>
        </authorList>
    </citation>
    <scope>NUCLEOTIDE SEQUENCE [LARGE SCALE GENOMIC DNA]</scope>
    <source>
        <strain evidence="2 3">FJAT-52054</strain>
    </source>
</reference>
<keyword evidence="3" id="KW-1185">Reference proteome</keyword>